<reference evidence="1 2" key="1">
    <citation type="submission" date="2018-08" db="EMBL/GenBank/DDBJ databases">
        <title>A genome reference for cultivated species of the human gut microbiota.</title>
        <authorList>
            <person name="Zou Y."/>
            <person name="Xue W."/>
            <person name="Luo G."/>
        </authorList>
    </citation>
    <scope>NUCLEOTIDE SEQUENCE [LARGE SCALE GENOMIC DNA]</scope>
    <source>
        <strain evidence="1 2">TF08-11</strain>
    </source>
</reference>
<evidence type="ECO:0000313" key="1">
    <source>
        <dbReference type="EMBL" id="RGD76422.1"/>
    </source>
</evidence>
<gene>
    <name evidence="1" type="ORF">DXC78_06595</name>
</gene>
<dbReference type="EMBL" id="QUSK01000013">
    <property type="protein sequence ID" value="RGD76422.1"/>
    <property type="molecule type" value="Genomic_DNA"/>
</dbReference>
<evidence type="ECO:0000313" key="2">
    <source>
        <dbReference type="Proteomes" id="UP000260721"/>
    </source>
</evidence>
<dbReference type="Proteomes" id="UP000260721">
    <property type="component" value="Unassembled WGS sequence"/>
</dbReference>
<protein>
    <recommendedName>
        <fullName evidence="3">Phage gp6-like head-tail connector protein</fullName>
    </recommendedName>
</protein>
<name>A0A3E3E4P3_9FIRM</name>
<comment type="caution">
    <text evidence="1">The sequence shown here is derived from an EMBL/GenBank/DDBJ whole genome shotgun (WGS) entry which is preliminary data.</text>
</comment>
<organism evidence="1 2">
    <name type="scientific">Faecalicoccus pleomorphus</name>
    <dbReference type="NCBI Taxonomy" id="1323"/>
    <lineage>
        <taxon>Bacteria</taxon>
        <taxon>Bacillati</taxon>
        <taxon>Bacillota</taxon>
        <taxon>Erysipelotrichia</taxon>
        <taxon>Erysipelotrichales</taxon>
        <taxon>Erysipelotrichaceae</taxon>
        <taxon>Faecalicoccus</taxon>
    </lineage>
</organism>
<dbReference type="AlphaFoldDB" id="A0A3E3E4P3"/>
<sequence>MDNMAKLTILKNNLQMLNNTNDEYLDSLLEQAESLMKREGIQNDETMDYHMAQIDYAAFLFRKRANLEAPFPDHLRWELNNLLFSQKAR</sequence>
<evidence type="ECO:0008006" key="3">
    <source>
        <dbReference type="Google" id="ProtNLM"/>
    </source>
</evidence>
<accession>A0A3E3E4P3</accession>
<proteinExistence type="predicted"/>